<evidence type="ECO:0000313" key="2">
    <source>
        <dbReference type="Proteomes" id="UP000030710"/>
    </source>
</evidence>
<accession>U1MUI4</accession>
<dbReference type="Proteomes" id="UP000030710">
    <property type="component" value="Unassembled WGS sequence"/>
</dbReference>
<reference evidence="1 2" key="1">
    <citation type="journal article" date="2013" name="PLoS ONE">
        <title>Assembly-driven community genomics of a hypersaline microbial ecosystem.</title>
        <authorList>
            <person name="Podell S."/>
            <person name="Ugalde J.A."/>
            <person name="Narasingarao P."/>
            <person name="Banfield J.F."/>
            <person name="Heidelberg K.B."/>
            <person name="Allen E.E."/>
        </authorList>
    </citation>
    <scope>NUCLEOTIDE SEQUENCE [LARGE SCALE GENOMIC DNA]</scope>
    <source>
        <strain evidence="2">J07HQW2</strain>
    </source>
</reference>
<dbReference type="AlphaFoldDB" id="U1MUI4"/>
<dbReference type="HOGENOM" id="CLU_2433795_0_0_2"/>
<dbReference type="RefSeq" id="WP_021053493.1">
    <property type="nucleotide sequence ID" value="NZ_KE356561.1"/>
</dbReference>
<sequence>MVSKKIEIAIHEHTNKYLHYILEISNHSEGQWFAEQLELAYDAKQDRINTNLFAGSIQMFLEYGFSVVGAFDTQNRRIVEDVRNEPRHRI</sequence>
<protein>
    <submittedName>
        <fullName evidence="1">Uncharacterized protein</fullName>
    </submittedName>
</protein>
<evidence type="ECO:0000313" key="1">
    <source>
        <dbReference type="EMBL" id="ERG93999.1"/>
    </source>
</evidence>
<dbReference type="EMBL" id="KE356561">
    <property type="protein sequence ID" value="ERG93999.1"/>
    <property type="molecule type" value="Genomic_DNA"/>
</dbReference>
<gene>
    <name evidence="1" type="ORF">J07HQW2_00433</name>
</gene>
<name>U1MUI4_9EURY</name>
<proteinExistence type="predicted"/>
<organism evidence="1 2">
    <name type="scientific">Haloquadratum walsbyi J07HQW2</name>
    <dbReference type="NCBI Taxonomy" id="1238425"/>
    <lineage>
        <taxon>Archaea</taxon>
        <taxon>Methanobacteriati</taxon>
        <taxon>Methanobacteriota</taxon>
        <taxon>Stenosarchaea group</taxon>
        <taxon>Halobacteria</taxon>
        <taxon>Halobacteriales</taxon>
        <taxon>Haloferacaceae</taxon>
        <taxon>Haloquadratum</taxon>
    </lineage>
</organism>